<dbReference type="SUPFAM" id="SSF51126">
    <property type="entry name" value="Pectin lyase-like"/>
    <property type="match status" value="2"/>
</dbReference>
<dbReference type="Gene3D" id="2.60.40.10">
    <property type="entry name" value="Immunoglobulins"/>
    <property type="match status" value="1"/>
</dbReference>
<evidence type="ECO:0000313" key="3">
    <source>
        <dbReference type="Proteomes" id="UP001246244"/>
    </source>
</evidence>
<gene>
    <name evidence="2" type="ORF">RG963_15260</name>
</gene>
<protein>
    <submittedName>
        <fullName evidence="2">NosD domain-containing protein</fullName>
    </submittedName>
</protein>
<dbReference type="PANTHER" id="PTHR36842">
    <property type="entry name" value="PROTEIN TOLB HOMOLOG"/>
    <property type="match status" value="1"/>
</dbReference>
<reference evidence="3" key="1">
    <citation type="submission" date="2023-07" db="EMBL/GenBank/DDBJ databases">
        <title>Whole-genome sequencing of a new Methanosarcina sp. Z-7115.</title>
        <authorList>
            <person name="Zhilina T.N."/>
            <person name="Merkel A.Y."/>
        </authorList>
    </citation>
    <scope>NUCLEOTIDE SEQUENCE [LARGE SCALE GENOMIC DNA]</scope>
    <source>
        <strain evidence="3">Z-7115</strain>
    </source>
</reference>
<dbReference type="RefSeq" id="WP_310577136.1">
    <property type="nucleotide sequence ID" value="NZ_JAVKPK010000092.1"/>
</dbReference>
<name>A0ABU2D5J8_9EURY</name>
<dbReference type="InterPro" id="IPR006626">
    <property type="entry name" value="PbH1"/>
</dbReference>
<dbReference type="SUPFAM" id="SSF69304">
    <property type="entry name" value="Tricorn protease N-terminal domain"/>
    <property type="match status" value="1"/>
</dbReference>
<proteinExistence type="predicted"/>
<dbReference type="NCBIfam" id="TIGR04275">
    <property type="entry name" value="beta_prop_Msarc"/>
    <property type="match status" value="6"/>
</dbReference>
<accession>A0ABU2D5J8</accession>
<dbReference type="InterPro" id="IPR012334">
    <property type="entry name" value="Pectin_lyas_fold"/>
</dbReference>
<comment type="caution">
    <text evidence="2">The sequence shown here is derived from an EMBL/GenBank/DDBJ whole genome shotgun (WGS) entry which is preliminary data.</text>
</comment>
<sequence length="838" mass="92392">MVNKSTIFLVAAIFLLIAAHSPASAKEIMVDDNGSGADFQSIQEAVNSSSPGDVVLVSPGSYNESVDIEIQNISIFSDSEDPEDTTVRAFNISANNTIISGFSIEEVLALQGSGAYYNYPVENCTVKNNTLKSGIDINECYNSTIERNVILNSGISLNSFDEANFTISDNLIFNGGIDIYQGPDNCTLLNNTLLNGSIRLTECDNHKILGNYISNSLRCSGIGLWESYSNEIENNTVVNCSNGISMEFLSSQNIINNNTLTTCSDKGIWIKGSGGGGNSLLNNTISNNNIGIWMGGDSSNNLVANNKVELNKKYGVYLNEVSYELPHNRTNQFQNNIFNNTVNLFNDTSSHYTTEAINNGAGIFTVSWNTTKTSGTNILGGPYLGGNLWAKPDGTGFSQICADSDGNGIGDLPYNITDNDTDYFPLVSSSRSKETIIPVANFSTNITHTLVPLAVKFTDFSKNATAVVWDFSNDGIPDSTASTPVYAYTYPGNYTINLTVNNTKGMDSKSSTVTASPAQRLEGKLILTEFQITANESDEIKPAIYGDKIVWQGNHNGTYTVHLYDIYTSSETPIVSSNNSELYPEFFPTIYDDRVVWRESGKINLYNLSTSTKTLISNELGIYPVIYGDKIVWQGECNGDCIYMYDISSSKQVRITNNKSASNQPAIYENRIVWESRPTANGSSKIFMYDLSTENETQIITDESYQQFPAIYGDRIVWEDYRNGNKDIYMYDLSTAKEIHITTSGLAFDPAIYGDRIVWQDNRNDKEYIENSDIYMYDLSTSKETQITTCGSASSPTIYGNKIVWEDRRNGNTDIYMCIISEQEEKQTVAGLPISPTS</sequence>
<evidence type="ECO:0000259" key="1">
    <source>
        <dbReference type="PROSITE" id="PS50093"/>
    </source>
</evidence>
<dbReference type="InterPro" id="IPR011042">
    <property type="entry name" value="6-blade_b-propeller_TolB-like"/>
</dbReference>
<dbReference type="PANTHER" id="PTHR36842:SF1">
    <property type="entry name" value="PROTEIN TOLB"/>
    <property type="match status" value="1"/>
</dbReference>
<dbReference type="NCBIfam" id="TIGR03804">
    <property type="entry name" value="para_beta_helix"/>
    <property type="match status" value="2"/>
</dbReference>
<dbReference type="InterPro" id="IPR013783">
    <property type="entry name" value="Ig-like_fold"/>
</dbReference>
<dbReference type="PROSITE" id="PS50093">
    <property type="entry name" value="PKD"/>
    <property type="match status" value="1"/>
</dbReference>
<dbReference type="Proteomes" id="UP001246244">
    <property type="component" value="Unassembled WGS sequence"/>
</dbReference>
<dbReference type="Gene3D" id="2.160.20.10">
    <property type="entry name" value="Single-stranded right-handed beta-helix, Pectin lyase-like"/>
    <property type="match status" value="2"/>
</dbReference>
<dbReference type="InterPro" id="IPR035986">
    <property type="entry name" value="PKD_dom_sf"/>
</dbReference>
<dbReference type="InterPro" id="IPR027618">
    <property type="entry name" value="Beta_prop_Msarc"/>
</dbReference>
<dbReference type="SMART" id="SM00710">
    <property type="entry name" value="PbH1"/>
    <property type="match status" value="8"/>
</dbReference>
<dbReference type="InterPro" id="IPR022441">
    <property type="entry name" value="Para_beta_helix_rpt-2"/>
</dbReference>
<keyword evidence="3" id="KW-1185">Reference proteome</keyword>
<dbReference type="Pfam" id="PF05048">
    <property type="entry name" value="NosD"/>
    <property type="match status" value="1"/>
</dbReference>
<dbReference type="SMART" id="SM00089">
    <property type="entry name" value="PKD"/>
    <property type="match status" value="1"/>
</dbReference>
<dbReference type="InterPro" id="IPR000601">
    <property type="entry name" value="PKD_dom"/>
</dbReference>
<dbReference type="InterPro" id="IPR022409">
    <property type="entry name" value="PKD/Chitinase_dom"/>
</dbReference>
<dbReference type="SUPFAM" id="SSF49299">
    <property type="entry name" value="PKD domain"/>
    <property type="match status" value="1"/>
</dbReference>
<dbReference type="Pfam" id="PF18911">
    <property type="entry name" value="PKD_4"/>
    <property type="match status" value="1"/>
</dbReference>
<feature type="domain" description="PKD" evidence="1">
    <location>
        <begin position="469"/>
        <end position="514"/>
    </location>
</feature>
<dbReference type="InterPro" id="IPR007742">
    <property type="entry name" value="NosD_dom"/>
</dbReference>
<dbReference type="InterPro" id="IPR011050">
    <property type="entry name" value="Pectin_lyase_fold/virulence"/>
</dbReference>
<evidence type="ECO:0000313" key="2">
    <source>
        <dbReference type="EMBL" id="MDR7667107.1"/>
    </source>
</evidence>
<organism evidence="2 3">
    <name type="scientific">Methanosarcina baikalica</name>
    <dbReference type="NCBI Taxonomy" id="3073890"/>
    <lineage>
        <taxon>Archaea</taxon>
        <taxon>Methanobacteriati</taxon>
        <taxon>Methanobacteriota</taxon>
        <taxon>Stenosarchaea group</taxon>
        <taxon>Methanomicrobia</taxon>
        <taxon>Methanosarcinales</taxon>
        <taxon>Methanosarcinaceae</taxon>
        <taxon>Methanosarcina</taxon>
    </lineage>
</organism>
<dbReference type="Gene3D" id="2.120.10.30">
    <property type="entry name" value="TolB, C-terminal domain"/>
    <property type="match status" value="1"/>
</dbReference>
<dbReference type="CDD" id="cd00146">
    <property type="entry name" value="PKD"/>
    <property type="match status" value="1"/>
</dbReference>
<dbReference type="EMBL" id="JAVKPK010000092">
    <property type="protein sequence ID" value="MDR7667107.1"/>
    <property type="molecule type" value="Genomic_DNA"/>
</dbReference>